<feature type="domain" description="UspA" evidence="2">
    <location>
        <begin position="1"/>
        <end position="138"/>
    </location>
</feature>
<dbReference type="Pfam" id="PF00582">
    <property type="entry name" value="Usp"/>
    <property type="match status" value="1"/>
</dbReference>
<dbReference type="Gene3D" id="3.40.50.620">
    <property type="entry name" value="HUPs"/>
    <property type="match status" value="1"/>
</dbReference>
<dbReference type="RefSeq" id="WP_008786681.1">
    <property type="nucleotide sequence ID" value="NZ_CP056574.1"/>
</dbReference>
<dbReference type="PRINTS" id="PR01438">
    <property type="entry name" value="UNVRSLSTRESS"/>
</dbReference>
<sequence length="139" mass="16044">MMNRILIAYDGSDPAKEAMNFAFELARHYNSELYVIAVCQLPEFGGEVEMQDFVSRTQSYFNQMMRNLKKQYPELKKETKFHVAMGHPAEQILRYADTHSIDHIVVGHRGKTLFSRWLLGSVARQVVDHALCPVTVVRK</sequence>
<dbReference type="AlphaFoldDB" id="A0AAN5QX53"/>
<keyword evidence="3" id="KW-0614">Plasmid</keyword>
<dbReference type="EMBL" id="CP056574">
    <property type="protein sequence ID" value="QLV33297.1"/>
    <property type="molecule type" value="Genomic_DNA"/>
</dbReference>
<dbReference type="InterPro" id="IPR006015">
    <property type="entry name" value="Universal_stress_UspA"/>
</dbReference>
<organism evidence="3 4">
    <name type="scientific">Citrobacter freundii</name>
    <dbReference type="NCBI Taxonomy" id="546"/>
    <lineage>
        <taxon>Bacteria</taxon>
        <taxon>Pseudomonadati</taxon>
        <taxon>Pseudomonadota</taxon>
        <taxon>Gammaproteobacteria</taxon>
        <taxon>Enterobacterales</taxon>
        <taxon>Enterobacteriaceae</taxon>
        <taxon>Citrobacter</taxon>
        <taxon>Citrobacter freundii complex</taxon>
    </lineage>
</organism>
<evidence type="ECO:0000259" key="2">
    <source>
        <dbReference type="Pfam" id="PF00582"/>
    </source>
</evidence>
<dbReference type="InterPro" id="IPR006016">
    <property type="entry name" value="UspA"/>
</dbReference>
<name>A0AAN5QX53_CITFR</name>
<protein>
    <submittedName>
        <fullName evidence="3">Universal stress protein</fullName>
    </submittedName>
</protein>
<comment type="similarity">
    <text evidence="1">Belongs to the universal stress protein A family.</text>
</comment>
<evidence type="ECO:0000313" key="3">
    <source>
        <dbReference type="EMBL" id="QLV33297.1"/>
    </source>
</evidence>
<geneLocation type="plasmid" evidence="4">
    <name>prhbstw-00370_2</name>
</geneLocation>
<evidence type="ECO:0000256" key="1">
    <source>
        <dbReference type="ARBA" id="ARBA00008791"/>
    </source>
</evidence>
<dbReference type="SUPFAM" id="SSF52402">
    <property type="entry name" value="Adenine nucleotide alpha hydrolases-like"/>
    <property type="match status" value="1"/>
</dbReference>
<dbReference type="PANTHER" id="PTHR46268:SF6">
    <property type="entry name" value="UNIVERSAL STRESS PROTEIN UP12"/>
    <property type="match status" value="1"/>
</dbReference>
<dbReference type="Proteomes" id="UP000512222">
    <property type="component" value="Plasmid pRHBSTW-00370_2"/>
</dbReference>
<reference evidence="4" key="1">
    <citation type="submission" date="2020-06" db="EMBL/GenBank/DDBJ databases">
        <title>REHAB project genomes.</title>
        <authorList>
            <person name="Shaw L.P."/>
        </authorList>
    </citation>
    <scope>NUCLEOTIDE SEQUENCE [LARGE SCALE GENOMIC DNA]</scope>
    <source>
        <strain evidence="4">RHBSTW-00370</strain>
        <plasmid evidence="4">prhbstw-00370_2</plasmid>
    </source>
</reference>
<proteinExistence type="inferred from homology"/>
<evidence type="ECO:0000313" key="4">
    <source>
        <dbReference type="Proteomes" id="UP000512222"/>
    </source>
</evidence>
<dbReference type="CDD" id="cd00293">
    <property type="entry name" value="USP-like"/>
    <property type="match status" value="1"/>
</dbReference>
<dbReference type="InterPro" id="IPR014729">
    <property type="entry name" value="Rossmann-like_a/b/a_fold"/>
</dbReference>
<gene>
    <name evidence="3" type="ORF">HV178_25365</name>
</gene>
<accession>A0AAN5QX53</accession>
<dbReference type="PANTHER" id="PTHR46268">
    <property type="entry name" value="STRESS RESPONSE PROTEIN NHAX"/>
    <property type="match status" value="1"/>
</dbReference>